<comment type="function">
    <text evidence="8">Could be involved in insertion of integral membrane proteins into the membrane.</text>
</comment>
<dbReference type="EC" id="3.1.26.5" evidence="7"/>
<evidence type="ECO:0000313" key="11">
    <source>
        <dbReference type="Proteomes" id="UP001157017"/>
    </source>
</evidence>
<dbReference type="InterPro" id="IPR020539">
    <property type="entry name" value="RNase_P_CS"/>
</dbReference>
<keyword evidence="8" id="KW-0472">Membrane</keyword>
<comment type="caution">
    <text evidence="10">The sequence shown here is derived from an EMBL/GenBank/DDBJ whole genome shotgun (WGS) entry which is preliminary data.</text>
</comment>
<dbReference type="InterPro" id="IPR002696">
    <property type="entry name" value="Membr_insert_effic_factor_YidD"/>
</dbReference>
<keyword evidence="2 7" id="KW-0819">tRNA processing</keyword>
<dbReference type="NCBIfam" id="TIGR00278">
    <property type="entry name" value="membrane protein insertion efficiency factor YidD"/>
    <property type="match status" value="1"/>
</dbReference>
<gene>
    <name evidence="7" type="primary">rnpA</name>
    <name evidence="10" type="ORF">GCM10025868_23110</name>
</gene>
<dbReference type="Pfam" id="PF01809">
    <property type="entry name" value="YidD"/>
    <property type="match status" value="1"/>
</dbReference>
<evidence type="ECO:0000256" key="3">
    <source>
        <dbReference type="ARBA" id="ARBA00022722"/>
    </source>
</evidence>
<keyword evidence="8" id="KW-1003">Cell membrane</keyword>
<evidence type="ECO:0000256" key="9">
    <source>
        <dbReference type="SAM" id="MobiDB-lite"/>
    </source>
</evidence>
<dbReference type="InterPro" id="IPR020568">
    <property type="entry name" value="Ribosomal_Su5_D2-typ_SF"/>
</dbReference>
<evidence type="ECO:0000313" key="10">
    <source>
        <dbReference type="EMBL" id="GMA87061.1"/>
    </source>
</evidence>
<evidence type="ECO:0000256" key="6">
    <source>
        <dbReference type="ARBA" id="ARBA00022884"/>
    </source>
</evidence>
<dbReference type="EMBL" id="BSUZ01000001">
    <property type="protein sequence ID" value="GMA87061.1"/>
    <property type="molecule type" value="Genomic_DNA"/>
</dbReference>
<dbReference type="HAMAP" id="MF_00386">
    <property type="entry name" value="UPF0161_YidD"/>
    <property type="match status" value="1"/>
</dbReference>
<dbReference type="SMART" id="SM01234">
    <property type="entry name" value="Haemolytic"/>
    <property type="match status" value="1"/>
</dbReference>
<dbReference type="PROSITE" id="PS00648">
    <property type="entry name" value="RIBONUCLEASE_P"/>
    <property type="match status" value="1"/>
</dbReference>
<evidence type="ECO:0000256" key="1">
    <source>
        <dbReference type="ARBA" id="ARBA00002663"/>
    </source>
</evidence>
<keyword evidence="11" id="KW-1185">Reference proteome</keyword>
<dbReference type="Gene3D" id="3.30.230.10">
    <property type="match status" value="1"/>
</dbReference>
<evidence type="ECO:0000256" key="8">
    <source>
        <dbReference type="HAMAP-Rule" id="MF_00386"/>
    </source>
</evidence>
<evidence type="ECO:0000256" key="7">
    <source>
        <dbReference type="HAMAP-Rule" id="MF_00227"/>
    </source>
</evidence>
<keyword evidence="6 7" id="KW-0694">RNA-binding</keyword>
<feature type="region of interest" description="Disordered" evidence="9">
    <location>
        <begin position="98"/>
        <end position="125"/>
    </location>
</feature>
<reference evidence="11" key="1">
    <citation type="journal article" date="2019" name="Int. J. Syst. Evol. Microbiol.">
        <title>The Global Catalogue of Microorganisms (GCM) 10K type strain sequencing project: providing services to taxonomists for standard genome sequencing and annotation.</title>
        <authorList>
            <consortium name="The Broad Institute Genomics Platform"/>
            <consortium name="The Broad Institute Genome Sequencing Center for Infectious Disease"/>
            <person name="Wu L."/>
            <person name="Ma J."/>
        </authorList>
    </citation>
    <scope>NUCLEOTIDE SEQUENCE [LARGE SCALE GENOMIC DNA]</scope>
    <source>
        <strain evidence="11">NBRC 108730</strain>
    </source>
</reference>
<proteinExistence type="inferred from homology"/>
<feature type="region of interest" description="Disordered" evidence="9">
    <location>
        <begin position="205"/>
        <end position="230"/>
    </location>
</feature>
<dbReference type="InterPro" id="IPR000100">
    <property type="entry name" value="RNase_P"/>
</dbReference>
<organism evidence="10 11">
    <name type="scientific">Angustibacter aerolatus</name>
    <dbReference type="NCBI Taxonomy" id="1162965"/>
    <lineage>
        <taxon>Bacteria</taxon>
        <taxon>Bacillati</taxon>
        <taxon>Actinomycetota</taxon>
        <taxon>Actinomycetes</taxon>
        <taxon>Kineosporiales</taxon>
        <taxon>Kineosporiaceae</taxon>
    </lineage>
</organism>
<keyword evidence="5 7" id="KW-0378">Hydrolase</keyword>
<comment type="similarity">
    <text evidence="8">Belongs to the UPF0161 family.</text>
</comment>
<keyword evidence="3 7" id="KW-0540">Nuclease</keyword>
<dbReference type="PANTHER" id="PTHR33383:SF1">
    <property type="entry name" value="MEMBRANE PROTEIN INSERTION EFFICIENCY FACTOR-RELATED"/>
    <property type="match status" value="1"/>
</dbReference>
<comment type="subunit">
    <text evidence="7">Consists of a catalytic RNA component (M1 or rnpB) and a protein subunit.</text>
</comment>
<dbReference type="HAMAP" id="MF_00227">
    <property type="entry name" value="RNase_P"/>
    <property type="match status" value="1"/>
</dbReference>
<name>A0ABQ6JHR2_9ACTN</name>
<sequence>MLPAAHRMRRSEDFRLAVRRGRRSGTRSVVGHLVLPEPGSSLEPAQVGLVVSKAVGGAVVRNLVKRRLRHLAADRLASVPAGSRLVLRALPASATVRLGRAGRRPRPGAASAGAGGEPDVTGADPGRGPVARLLVLLVHGYQRFVSPLLGPRCRFYPSCSAYAVTAVQRHGALRGTWLAARRLGRCHPWNPGGVDHVPPARATGPLQTTGHGVLADDRTASPTARRRPAA</sequence>
<accession>A0ABQ6JHR2</accession>
<evidence type="ECO:0000256" key="4">
    <source>
        <dbReference type="ARBA" id="ARBA00022759"/>
    </source>
</evidence>
<comment type="function">
    <text evidence="1 7">RNaseP catalyzes the removal of the 5'-leader sequence from pre-tRNA to produce the mature 5'-terminus. It can also cleave other RNA substrates such as 4.5S RNA. The protein component plays an auxiliary but essential role in vivo by binding to the 5'-leader sequence and broadening the substrate specificity of the ribozyme.</text>
</comment>
<dbReference type="Pfam" id="PF00825">
    <property type="entry name" value="Ribonuclease_P"/>
    <property type="match status" value="1"/>
</dbReference>
<dbReference type="PANTHER" id="PTHR33383">
    <property type="entry name" value="MEMBRANE PROTEIN INSERTION EFFICIENCY FACTOR-RELATED"/>
    <property type="match status" value="1"/>
</dbReference>
<keyword evidence="4 7" id="KW-0255">Endonuclease</keyword>
<dbReference type="NCBIfam" id="TIGR00188">
    <property type="entry name" value="rnpA"/>
    <property type="match status" value="1"/>
</dbReference>
<evidence type="ECO:0000256" key="2">
    <source>
        <dbReference type="ARBA" id="ARBA00022694"/>
    </source>
</evidence>
<comment type="catalytic activity">
    <reaction evidence="7">
        <text>Endonucleolytic cleavage of RNA, removing 5'-extranucleotides from tRNA precursor.</text>
        <dbReference type="EC" id="3.1.26.5"/>
    </reaction>
</comment>
<dbReference type="Proteomes" id="UP001157017">
    <property type="component" value="Unassembled WGS sequence"/>
</dbReference>
<evidence type="ECO:0000256" key="5">
    <source>
        <dbReference type="ARBA" id="ARBA00022801"/>
    </source>
</evidence>
<dbReference type="SUPFAM" id="SSF54211">
    <property type="entry name" value="Ribosomal protein S5 domain 2-like"/>
    <property type="match status" value="1"/>
</dbReference>
<dbReference type="InterPro" id="IPR014721">
    <property type="entry name" value="Ribsml_uS5_D2-typ_fold_subgr"/>
</dbReference>
<comment type="similarity">
    <text evidence="7">Belongs to the RnpA family.</text>
</comment>
<comment type="subcellular location">
    <subcellularLocation>
        <location evidence="8">Cell membrane</location>
        <topology evidence="8">Peripheral membrane protein</topology>
        <orientation evidence="8">Cytoplasmic side</orientation>
    </subcellularLocation>
</comment>
<protein>
    <recommendedName>
        <fullName evidence="7 8">Multifunctional fusion protein</fullName>
    </recommendedName>
    <domain>
        <recommendedName>
            <fullName evidence="7">Ribonuclease P protein component</fullName>
            <shortName evidence="7">RNase P protein</shortName>
            <shortName evidence="7">RNaseP protein</shortName>
            <ecNumber evidence="7">3.1.26.5</ecNumber>
        </recommendedName>
        <alternativeName>
            <fullName evidence="7">Protein C5</fullName>
        </alternativeName>
    </domain>
    <domain>
        <recommendedName>
            <fullName evidence="8">Putative membrane protein insertion efficiency factor</fullName>
        </recommendedName>
    </domain>
</protein>